<proteinExistence type="predicted"/>
<feature type="compositionally biased region" description="Basic and acidic residues" evidence="2">
    <location>
        <begin position="14"/>
        <end position="30"/>
    </location>
</feature>
<sequence length="247" mass="27013">MRLLLAYADIRQHAPGREGASEHKEGRGDAAHNGGHRKQPWRCPKSESITASRNSKRRSCGNDCENGACSLVRYSRQYGWKPVRLNANKFKCCRTLQGHTGKLCHLPSLHCAVGWVLLRVVITAAFSPAGTAVACGGLDNVCSIFHLSSLPDKDGNLPVSRTLMGHKGYLSCCRYVPNHEAHILTSSRDQTCILWDAEANKCLHTFGGDSPSGHNGDIPTDPTLFLIKAVGHENTCSGIAHFSRSRW</sequence>
<dbReference type="EMBL" id="OZ023702">
    <property type="protein sequence ID" value="CAK9857875.1"/>
    <property type="molecule type" value="Genomic_DNA"/>
</dbReference>
<dbReference type="InterPro" id="IPR016346">
    <property type="entry name" value="G-protein_beta_1-5"/>
</dbReference>
<gene>
    <name evidence="3" type="ORF">CSSPJE1EN2_LOCUS870</name>
</gene>
<name>A0ABP1A5W2_9BRYO</name>
<dbReference type="Proteomes" id="UP001497522">
    <property type="component" value="Chromosome 1"/>
</dbReference>
<feature type="repeat" description="WD" evidence="1">
    <location>
        <begin position="163"/>
        <end position="205"/>
    </location>
</feature>
<accession>A0ABP1A5W2</accession>
<reference evidence="3 4" key="1">
    <citation type="submission" date="2024-03" db="EMBL/GenBank/DDBJ databases">
        <authorList>
            <consortium name="ELIXIR-Norway"/>
            <consortium name="Elixir Norway"/>
        </authorList>
    </citation>
    <scope>NUCLEOTIDE SEQUENCE [LARGE SCALE GENOMIC DNA]</scope>
</reference>
<dbReference type="PANTHER" id="PTHR19850">
    <property type="entry name" value="GUANINE NUCLEOTIDE-BINDING PROTEIN BETA G PROTEIN BETA"/>
    <property type="match status" value="1"/>
</dbReference>
<dbReference type="SUPFAM" id="SSF50978">
    <property type="entry name" value="WD40 repeat-like"/>
    <property type="match status" value="1"/>
</dbReference>
<keyword evidence="1" id="KW-0853">WD repeat</keyword>
<dbReference type="Pfam" id="PF00400">
    <property type="entry name" value="WD40"/>
    <property type="match status" value="1"/>
</dbReference>
<feature type="region of interest" description="Disordered" evidence="2">
    <location>
        <begin position="14"/>
        <end position="62"/>
    </location>
</feature>
<evidence type="ECO:0000313" key="4">
    <source>
        <dbReference type="Proteomes" id="UP001497522"/>
    </source>
</evidence>
<protein>
    <submittedName>
        <fullName evidence="3">Uncharacterized protein</fullName>
    </submittedName>
</protein>
<dbReference type="SMART" id="SM00320">
    <property type="entry name" value="WD40"/>
    <property type="match status" value="2"/>
</dbReference>
<dbReference type="Gene3D" id="2.130.10.10">
    <property type="entry name" value="YVTN repeat-like/Quinoprotein amine dehydrogenase"/>
    <property type="match status" value="1"/>
</dbReference>
<evidence type="ECO:0000256" key="1">
    <source>
        <dbReference type="PROSITE-ProRule" id="PRU00221"/>
    </source>
</evidence>
<dbReference type="InterPro" id="IPR036322">
    <property type="entry name" value="WD40_repeat_dom_sf"/>
</dbReference>
<organism evidence="3 4">
    <name type="scientific">Sphagnum jensenii</name>
    <dbReference type="NCBI Taxonomy" id="128206"/>
    <lineage>
        <taxon>Eukaryota</taxon>
        <taxon>Viridiplantae</taxon>
        <taxon>Streptophyta</taxon>
        <taxon>Embryophyta</taxon>
        <taxon>Bryophyta</taxon>
        <taxon>Sphagnophytina</taxon>
        <taxon>Sphagnopsida</taxon>
        <taxon>Sphagnales</taxon>
        <taxon>Sphagnaceae</taxon>
        <taxon>Sphagnum</taxon>
    </lineage>
</organism>
<evidence type="ECO:0000313" key="3">
    <source>
        <dbReference type="EMBL" id="CAK9857875.1"/>
    </source>
</evidence>
<dbReference type="InterPro" id="IPR015943">
    <property type="entry name" value="WD40/YVTN_repeat-like_dom_sf"/>
</dbReference>
<evidence type="ECO:0000256" key="2">
    <source>
        <dbReference type="SAM" id="MobiDB-lite"/>
    </source>
</evidence>
<dbReference type="PROSITE" id="PS50082">
    <property type="entry name" value="WD_REPEATS_2"/>
    <property type="match status" value="1"/>
</dbReference>
<keyword evidence="4" id="KW-1185">Reference proteome</keyword>
<dbReference type="InterPro" id="IPR001680">
    <property type="entry name" value="WD40_rpt"/>
</dbReference>